<organism evidence="1">
    <name type="scientific">uncultured verrucomicrobium HF0500_18J03</name>
    <dbReference type="NCBI Taxonomy" id="723599"/>
    <lineage>
        <taxon>Bacteria</taxon>
        <taxon>Pseudomonadati</taxon>
        <taxon>Verrucomicrobiota</taxon>
        <taxon>environmental samples</taxon>
    </lineage>
</organism>
<reference evidence="1" key="1">
    <citation type="submission" date="2010-01" db="EMBL/GenBank/DDBJ databases">
        <title>Genome fragments of uncultured bacteria from the North Pacific subtropical Gyre.</title>
        <authorList>
            <person name="Pham V.D."/>
            <person name="Delong E.F."/>
        </authorList>
    </citation>
    <scope>NUCLEOTIDE SEQUENCE</scope>
</reference>
<dbReference type="AlphaFoldDB" id="E7C5A1"/>
<protein>
    <submittedName>
        <fullName evidence="1">MoxR-like ATPases</fullName>
    </submittedName>
</protein>
<dbReference type="InterPro" id="IPR027417">
    <property type="entry name" value="P-loop_NTPase"/>
</dbReference>
<proteinExistence type="predicted"/>
<sequence length="114" mass="12687">MSSPHPSSERTAAYIHAIRERVAKIVVGQEIVVERMLIALLTSGHLLLEGVPGLAKTLLAFLERLRAYEGLSKDRRRALKSEITLLQDRFFGPGQESEATTDLHEIALKWKPAA</sequence>
<evidence type="ECO:0000313" key="1">
    <source>
        <dbReference type="EMBL" id="ADI22625.1"/>
    </source>
</evidence>
<dbReference type="SUPFAM" id="SSF52540">
    <property type="entry name" value="P-loop containing nucleoside triphosphate hydrolases"/>
    <property type="match status" value="1"/>
</dbReference>
<name>E7C5A1_9BACT</name>
<dbReference type="Gene3D" id="3.40.50.300">
    <property type="entry name" value="P-loop containing nucleotide triphosphate hydrolases"/>
    <property type="match status" value="1"/>
</dbReference>
<accession>E7C5A1</accession>
<dbReference type="EMBL" id="GU567992">
    <property type="protein sequence ID" value="ADI22625.1"/>
    <property type="molecule type" value="Genomic_DNA"/>
</dbReference>